<dbReference type="GO" id="GO:0070042">
    <property type="term" value="F:rRNA (uridine-N3-)-methyltransferase activity"/>
    <property type="evidence" value="ECO:0007669"/>
    <property type="project" value="InterPro"/>
</dbReference>
<dbReference type="EMBL" id="BPVZ01000122">
    <property type="protein sequence ID" value="GKV37427.1"/>
    <property type="molecule type" value="Genomic_DNA"/>
</dbReference>
<dbReference type="PANTHER" id="PTHR11538:SF26">
    <property type="entry name" value="FERREDOXIN-FOLD ANTICODON-BINDING DOMAIN-CONTAINING PROTEIN 1"/>
    <property type="match status" value="1"/>
</dbReference>
<feature type="domain" description="25S rRNA (uridine-N(3))-methyltransferase BMT5-like" evidence="1">
    <location>
        <begin position="32"/>
        <end position="197"/>
    </location>
</feature>
<dbReference type="FunFam" id="3.40.50.150:FF:000440">
    <property type="entry name" value="Os09g0479300 protein"/>
    <property type="match status" value="1"/>
</dbReference>
<dbReference type="PANTHER" id="PTHR11538">
    <property type="entry name" value="PHENYLALANYL-TRNA SYNTHETASE"/>
    <property type="match status" value="1"/>
</dbReference>
<keyword evidence="3" id="KW-1185">Reference proteome</keyword>
<evidence type="ECO:0000313" key="3">
    <source>
        <dbReference type="Proteomes" id="UP001054252"/>
    </source>
</evidence>
<dbReference type="InterPro" id="IPR019446">
    <property type="entry name" value="BMT5-like"/>
</dbReference>
<evidence type="ECO:0000259" key="1">
    <source>
        <dbReference type="Pfam" id="PF10354"/>
    </source>
</evidence>
<organism evidence="2 3">
    <name type="scientific">Rubroshorea leprosula</name>
    <dbReference type="NCBI Taxonomy" id="152421"/>
    <lineage>
        <taxon>Eukaryota</taxon>
        <taxon>Viridiplantae</taxon>
        <taxon>Streptophyta</taxon>
        <taxon>Embryophyta</taxon>
        <taxon>Tracheophyta</taxon>
        <taxon>Spermatophyta</taxon>
        <taxon>Magnoliopsida</taxon>
        <taxon>eudicotyledons</taxon>
        <taxon>Gunneridae</taxon>
        <taxon>Pentapetalae</taxon>
        <taxon>rosids</taxon>
        <taxon>malvids</taxon>
        <taxon>Malvales</taxon>
        <taxon>Dipterocarpaceae</taxon>
        <taxon>Rubroshorea</taxon>
    </lineage>
</organism>
<sequence length="503" mass="57290">MAMEEARKELGVDQKKEEEKWVTHYSSKHQILLVGEGDFSFSLSLASSFGSASNICATSRDSKDDVINNYKNGKWNLENLKKLGASILHGVDATKMKKLVDLKKRKFDRIIFNFPHSGFHGKESDDRVIQNHKTLLSRFFSNARGMLQVKGEIHVNHKTTPPFCNWNLEELAFENYLKLIVRVEFKIGDYPGYNNKRGAGPKCDEPFPLDFCDTYKFGFLDRAENMSHQFQDSPAQIQLQPNISAFNYSHRKCIAAVNPFPPQPQLPSTVDAMNDCSWNFNTCSNAAFGRDINNPRQAELPCTLSYFSLSPRSHIRCHGGLLPTINAGPRSHINYPNQAGLLPRYHTTNVNDIQPRLELTSTICAGRDTEYRSQARPQHTFPNFSWPHRDCITDMNHIRPHVGLPSTIKPGNDHSWDFGGNFNGPVETYPRPSCNVQCSAVERWGYNFDVPYSLPEGAKHGFGRRMVEVQKRTSGEDLYLKHENHMNFSSLKRRRVQPGVLQL</sequence>
<name>A0AAV5LJT4_9ROSI</name>
<comment type="caution">
    <text evidence="2">The sequence shown here is derived from an EMBL/GenBank/DDBJ whole genome shotgun (WGS) entry which is preliminary data.</text>
</comment>
<dbReference type="AlphaFoldDB" id="A0AAV5LJT4"/>
<evidence type="ECO:0000313" key="2">
    <source>
        <dbReference type="EMBL" id="GKV37427.1"/>
    </source>
</evidence>
<dbReference type="Pfam" id="PF10354">
    <property type="entry name" value="BMT5-like"/>
    <property type="match status" value="1"/>
</dbReference>
<proteinExistence type="predicted"/>
<dbReference type="GO" id="GO:0005737">
    <property type="term" value="C:cytoplasm"/>
    <property type="evidence" value="ECO:0007669"/>
    <property type="project" value="TreeGrafter"/>
</dbReference>
<protein>
    <recommendedName>
        <fullName evidence="1">25S rRNA (uridine-N(3))-methyltransferase BMT5-like domain-containing protein</fullName>
    </recommendedName>
</protein>
<gene>
    <name evidence="2" type="ORF">SLEP1_g45458</name>
</gene>
<dbReference type="Proteomes" id="UP001054252">
    <property type="component" value="Unassembled WGS sequence"/>
</dbReference>
<reference evidence="2 3" key="1">
    <citation type="journal article" date="2021" name="Commun. Biol.">
        <title>The genome of Shorea leprosula (Dipterocarpaceae) highlights the ecological relevance of drought in aseasonal tropical rainforests.</title>
        <authorList>
            <person name="Ng K.K.S."/>
            <person name="Kobayashi M.J."/>
            <person name="Fawcett J.A."/>
            <person name="Hatakeyama M."/>
            <person name="Paape T."/>
            <person name="Ng C.H."/>
            <person name="Ang C.C."/>
            <person name="Tnah L.H."/>
            <person name="Lee C.T."/>
            <person name="Nishiyama T."/>
            <person name="Sese J."/>
            <person name="O'Brien M.J."/>
            <person name="Copetti D."/>
            <person name="Mohd Noor M.I."/>
            <person name="Ong R.C."/>
            <person name="Putra M."/>
            <person name="Sireger I.Z."/>
            <person name="Indrioko S."/>
            <person name="Kosugi Y."/>
            <person name="Izuno A."/>
            <person name="Isagi Y."/>
            <person name="Lee S.L."/>
            <person name="Shimizu K.K."/>
        </authorList>
    </citation>
    <scope>NUCLEOTIDE SEQUENCE [LARGE SCALE GENOMIC DNA]</scope>
    <source>
        <strain evidence="2">214</strain>
    </source>
</reference>
<dbReference type="GO" id="GO:0070475">
    <property type="term" value="P:rRNA base methylation"/>
    <property type="evidence" value="ECO:0007669"/>
    <property type="project" value="InterPro"/>
</dbReference>
<accession>A0AAV5LJT4</accession>